<dbReference type="AlphaFoldDB" id="A0A837DAV5"/>
<dbReference type="RefSeq" id="WP_037309779.1">
    <property type="nucleotide sequence ID" value="NZ_DAHVQW010000066.1"/>
</dbReference>
<protein>
    <recommendedName>
        <fullName evidence="4">Heparin binding hemagglutinin HbhA</fullName>
    </recommendedName>
</protein>
<name>A0A837DAV5_9PSEU</name>
<evidence type="ECO:0000313" key="2">
    <source>
        <dbReference type="EMBL" id="KHF44963.1"/>
    </source>
</evidence>
<feature type="compositionally biased region" description="Low complexity" evidence="1">
    <location>
        <begin position="207"/>
        <end position="218"/>
    </location>
</feature>
<gene>
    <name evidence="2" type="ORF">MINT15_18450</name>
</gene>
<evidence type="ECO:0000313" key="3">
    <source>
        <dbReference type="Proteomes" id="UP000030848"/>
    </source>
</evidence>
<evidence type="ECO:0000256" key="1">
    <source>
        <dbReference type="SAM" id="MobiDB-lite"/>
    </source>
</evidence>
<dbReference type="OrthoDB" id="5189864at2"/>
<reference evidence="2 3" key="1">
    <citation type="submission" date="2014-10" db="EMBL/GenBank/DDBJ databases">
        <title>Genome sequence of Micropolyspora internatus JCM3315.</title>
        <authorList>
            <person name="Shin S.-K."/>
            <person name="Yi H."/>
        </authorList>
    </citation>
    <scope>NUCLEOTIDE SEQUENCE [LARGE SCALE GENOMIC DNA]</scope>
    <source>
        <strain evidence="2 3">JCM 3315</strain>
    </source>
</reference>
<dbReference type="EMBL" id="JRZE01000003">
    <property type="protein sequence ID" value="KHF44963.1"/>
    <property type="molecule type" value="Genomic_DNA"/>
</dbReference>
<comment type="caution">
    <text evidence="2">The sequence shown here is derived from an EMBL/GenBank/DDBJ whole genome shotgun (WGS) entry which is preliminary data.</text>
</comment>
<feature type="region of interest" description="Disordered" evidence="1">
    <location>
        <begin position="152"/>
        <end position="230"/>
    </location>
</feature>
<accession>A0A837DAV5</accession>
<feature type="compositionally biased region" description="Low complexity" evidence="1">
    <location>
        <begin position="189"/>
        <end position="199"/>
    </location>
</feature>
<organism evidence="2 3">
    <name type="scientific">Saccharomonospora viridis</name>
    <dbReference type="NCBI Taxonomy" id="1852"/>
    <lineage>
        <taxon>Bacteria</taxon>
        <taxon>Bacillati</taxon>
        <taxon>Actinomycetota</taxon>
        <taxon>Actinomycetes</taxon>
        <taxon>Pseudonocardiales</taxon>
        <taxon>Pseudonocardiaceae</taxon>
        <taxon>Saccharomonospora</taxon>
    </lineage>
</organism>
<dbReference type="Proteomes" id="UP000030848">
    <property type="component" value="Unassembled WGS sequence"/>
</dbReference>
<proteinExistence type="predicted"/>
<sequence>METTRTEDVRKVVNTAKEQVRTSLLAALGAGSLAGRAVVETVSKAKTRVSSSSDAAKRNVEDLPSELGELRERLDPAELRKTWDEYTDAMVKLYHRLAASGEQTWDEVVEPQVKRGIEQVEEALRAAQQRVDDVTADARERVDEMVRMLMRKGQEGESDGDESASAKTGPTGSIEAARSAREKAMKPGTSTTTTTATARSAREKAMKPGTTATGMTPTGQSDNGSRGKGN</sequence>
<evidence type="ECO:0008006" key="4">
    <source>
        <dbReference type="Google" id="ProtNLM"/>
    </source>
</evidence>